<gene>
    <name evidence="6" type="primary">alr</name>
    <name evidence="6" type="ORF">RM545_16070</name>
</gene>
<dbReference type="HAMAP" id="MF_01201">
    <property type="entry name" value="Ala_racemase"/>
    <property type="match status" value="1"/>
</dbReference>
<dbReference type="EMBL" id="JAVRHO010000033">
    <property type="protein sequence ID" value="MDT0648211.1"/>
    <property type="molecule type" value="Genomic_DNA"/>
</dbReference>
<dbReference type="SMART" id="SM01005">
    <property type="entry name" value="Ala_racemase_C"/>
    <property type="match status" value="1"/>
</dbReference>
<protein>
    <recommendedName>
        <fullName evidence="4">Alanine racemase</fullName>
        <ecNumber evidence="4">5.1.1.1</ecNumber>
    </recommendedName>
</protein>
<dbReference type="RefSeq" id="WP_311496309.1">
    <property type="nucleotide sequence ID" value="NZ_JAVRHO010000033.1"/>
</dbReference>
<proteinExistence type="inferred from homology"/>
<dbReference type="Gene3D" id="3.20.20.10">
    <property type="entry name" value="Alanine racemase"/>
    <property type="match status" value="1"/>
</dbReference>
<name>A0ABU3CPK4_9FLAO</name>
<comment type="catalytic activity">
    <reaction evidence="4">
        <text>L-alanine = D-alanine</text>
        <dbReference type="Rhea" id="RHEA:20249"/>
        <dbReference type="ChEBI" id="CHEBI:57416"/>
        <dbReference type="ChEBI" id="CHEBI:57972"/>
        <dbReference type="EC" id="5.1.1.1"/>
    </reaction>
</comment>
<evidence type="ECO:0000256" key="1">
    <source>
        <dbReference type="ARBA" id="ARBA00001933"/>
    </source>
</evidence>
<accession>A0ABU3CPK4</accession>
<feature type="domain" description="Alanine racemase C-terminal" evidence="5">
    <location>
        <begin position="243"/>
        <end position="367"/>
    </location>
</feature>
<dbReference type="EC" id="5.1.1.1" evidence="4"/>
<keyword evidence="2 4" id="KW-0663">Pyridoxal phosphate</keyword>
<dbReference type="InterPro" id="IPR001608">
    <property type="entry name" value="Ala_racemase_N"/>
</dbReference>
<feature type="binding site" evidence="4">
    <location>
        <position position="313"/>
    </location>
    <ligand>
        <name>substrate</name>
    </ligand>
</feature>
<comment type="cofactor">
    <cofactor evidence="1 4">
        <name>pyridoxal 5'-phosphate</name>
        <dbReference type="ChEBI" id="CHEBI:597326"/>
    </cofactor>
</comment>
<comment type="function">
    <text evidence="4">Catalyzes the interconversion of L-alanine and D-alanine. May also act on other amino acids.</text>
</comment>
<keyword evidence="7" id="KW-1185">Reference proteome</keyword>
<sequence>MPKAQETVLEIDLGALAHNYKTIRSRVPEDVKFMAVIKAYAYGNDSINIARKLEDLGADYFAVAYIQEGVRLRQAGITTPIMIFHPQQENFDQLVENCLEPSLYSDHLLTDFIATAEKLGQKDYPVHIKFNTGMNRLGFSPKKVETVFERLATTAAVKVHSVFSHLATSDDWREREFTLNQINTFRKIAARFVEEFSYEPILHVCNTSAIFNYPEAAMSMVRCGIGLYGFGNDEEIDRKLKPVGTLKTLISQIQHLKEGETVGYNRTFKATRPTRIATLPLGYADGIHRKYGNEKTGVLVHGKFAPIVGNICMDILMIDITDIDCEEGDQVVIFGEQPHATDFAAAGNTISYELITGISQRVTRRIISE</sequence>
<dbReference type="InterPro" id="IPR011079">
    <property type="entry name" value="Ala_racemase_C"/>
</dbReference>
<feature type="active site" description="Proton acceptor; specific for D-alanine" evidence="4">
    <location>
        <position position="38"/>
    </location>
</feature>
<keyword evidence="3 4" id="KW-0413">Isomerase</keyword>
<dbReference type="PANTHER" id="PTHR30511:SF0">
    <property type="entry name" value="ALANINE RACEMASE, CATABOLIC-RELATED"/>
    <property type="match status" value="1"/>
</dbReference>
<comment type="similarity">
    <text evidence="4">Belongs to the alanine racemase family.</text>
</comment>
<dbReference type="InterPro" id="IPR000821">
    <property type="entry name" value="Ala_racemase"/>
</dbReference>
<dbReference type="SUPFAM" id="SSF51419">
    <property type="entry name" value="PLP-binding barrel"/>
    <property type="match status" value="1"/>
</dbReference>
<feature type="binding site" evidence="4">
    <location>
        <position position="136"/>
    </location>
    <ligand>
        <name>substrate</name>
    </ligand>
</feature>
<dbReference type="NCBIfam" id="TIGR00492">
    <property type="entry name" value="alr"/>
    <property type="match status" value="1"/>
</dbReference>
<evidence type="ECO:0000313" key="6">
    <source>
        <dbReference type="EMBL" id="MDT0648211.1"/>
    </source>
</evidence>
<dbReference type="GO" id="GO:0008784">
    <property type="term" value="F:alanine racemase activity"/>
    <property type="evidence" value="ECO:0007669"/>
    <property type="project" value="UniProtKB-EC"/>
</dbReference>
<organism evidence="6 7">
    <name type="scientific">Autumnicola lenta</name>
    <dbReference type="NCBI Taxonomy" id="3075593"/>
    <lineage>
        <taxon>Bacteria</taxon>
        <taxon>Pseudomonadati</taxon>
        <taxon>Bacteroidota</taxon>
        <taxon>Flavobacteriia</taxon>
        <taxon>Flavobacteriales</taxon>
        <taxon>Flavobacteriaceae</taxon>
        <taxon>Autumnicola</taxon>
    </lineage>
</organism>
<evidence type="ECO:0000259" key="5">
    <source>
        <dbReference type="SMART" id="SM01005"/>
    </source>
</evidence>
<dbReference type="Pfam" id="PF00842">
    <property type="entry name" value="Ala_racemase_C"/>
    <property type="match status" value="1"/>
</dbReference>
<feature type="modified residue" description="N6-(pyridoxal phosphate)lysine" evidence="4">
    <location>
        <position position="38"/>
    </location>
</feature>
<evidence type="ECO:0000256" key="3">
    <source>
        <dbReference type="ARBA" id="ARBA00023235"/>
    </source>
</evidence>
<evidence type="ECO:0000256" key="2">
    <source>
        <dbReference type="ARBA" id="ARBA00022898"/>
    </source>
</evidence>
<dbReference type="SUPFAM" id="SSF50621">
    <property type="entry name" value="Alanine racemase C-terminal domain-like"/>
    <property type="match status" value="1"/>
</dbReference>
<dbReference type="InterPro" id="IPR009006">
    <property type="entry name" value="Ala_racemase/Decarboxylase_C"/>
</dbReference>
<dbReference type="Proteomes" id="UP001245285">
    <property type="component" value="Unassembled WGS sequence"/>
</dbReference>
<evidence type="ECO:0000313" key="7">
    <source>
        <dbReference type="Proteomes" id="UP001245285"/>
    </source>
</evidence>
<dbReference type="CDD" id="cd00430">
    <property type="entry name" value="PLPDE_III_AR"/>
    <property type="match status" value="1"/>
</dbReference>
<comment type="pathway">
    <text evidence="4">Amino-acid biosynthesis; D-alanine biosynthesis; D-alanine from L-alanine: step 1/1.</text>
</comment>
<feature type="active site" description="Proton acceptor; specific for L-alanine" evidence="4">
    <location>
        <position position="264"/>
    </location>
</feature>
<dbReference type="PRINTS" id="PR00992">
    <property type="entry name" value="ALARACEMASE"/>
</dbReference>
<evidence type="ECO:0000256" key="4">
    <source>
        <dbReference type="HAMAP-Rule" id="MF_01201"/>
    </source>
</evidence>
<comment type="caution">
    <text evidence="6">The sequence shown here is derived from an EMBL/GenBank/DDBJ whole genome shotgun (WGS) entry which is preliminary data.</text>
</comment>
<dbReference type="InterPro" id="IPR029066">
    <property type="entry name" value="PLP-binding_barrel"/>
</dbReference>
<dbReference type="Pfam" id="PF01168">
    <property type="entry name" value="Ala_racemase_N"/>
    <property type="match status" value="1"/>
</dbReference>
<dbReference type="Gene3D" id="2.40.37.10">
    <property type="entry name" value="Lyase, Ornithine Decarboxylase, Chain A, domain 1"/>
    <property type="match status" value="1"/>
</dbReference>
<reference evidence="6 7" key="1">
    <citation type="submission" date="2023-09" db="EMBL/GenBank/DDBJ databases">
        <authorList>
            <person name="Rey-Velasco X."/>
        </authorList>
    </citation>
    <scope>NUCLEOTIDE SEQUENCE [LARGE SCALE GENOMIC DNA]</scope>
    <source>
        <strain evidence="6 7">F260</strain>
    </source>
</reference>
<dbReference type="PANTHER" id="PTHR30511">
    <property type="entry name" value="ALANINE RACEMASE"/>
    <property type="match status" value="1"/>
</dbReference>